<dbReference type="PANTHER" id="PTHR21581">
    <property type="entry name" value="D-ALANYL-D-ALANINE CARBOXYPEPTIDASE"/>
    <property type="match status" value="1"/>
</dbReference>
<evidence type="ECO:0000256" key="9">
    <source>
        <dbReference type="RuleBase" id="RU004016"/>
    </source>
</evidence>
<feature type="active site" evidence="7">
    <location>
        <position position="126"/>
    </location>
</feature>
<feature type="domain" description="Peptidase S11 D-alanyl-D-alanine carboxypeptidase A N-terminal" evidence="11">
    <location>
        <begin position="29"/>
        <end position="282"/>
    </location>
</feature>
<sequence length="410" mass="45479">MKRLIWGLSVILIAILSFVIGSPVNAAANDHVVDAKAALIADAATGQVIYQQNSNQKLPVASISKLLTACVIEDEIQHHQLHWNDKITFNKQLADISNDKNYSALGLQKGESYTVKDLYNAMLIKSADGAALALATAHGQTMAQFNQKMRTKAKQIGLKDYQIVNPVGLNNEDTKAFQLKQYSNKAQNSMTACDVALLAQYLLKHYPNVVQTTGQVQSQIRVKGQVKTYRNMNKMLVGQPMAMKDIPIDGLKTGTSDEAGACFVSSGQYQGHQIITVVLNAHGKGDARFTATQQLYRYLQSNYHLQSLKLKQSDQRVRVSNGRQRFAKVTPVAIQVWANKPLSHYTVTTHYQKPLVKGKGVKAPLRKNQQIGLIKVKALQLTTLNNQPWSTPLYAKQADPVGNFWQRLIN</sequence>
<accession>A0A0R1P546</accession>
<feature type="signal peptide" evidence="10">
    <location>
        <begin position="1"/>
        <end position="26"/>
    </location>
</feature>
<feature type="active site" description="Proton acceptor" evidence="7">
    <location>
        <position position="65"/>
    </location>
</feature>
<evidence type="ECO:0000313" key="12">
    <source>
        <dbReference type="EMBL" id="KRL27665.1"/>
    </source>
</evidence>
<dbReference type="OrthoDB" id="9791132at2"/>
<dbReference type="SUPFAM" id="SSF56601">
    <property type="entry name" value="beta-lactamase/transpeptidase-like"/>
    <property type="match status" value="1"/>
</dbReference>
<dbReference type="GO" id="GO:0006508">
    <property type="term" value="P:proteolysis"/>
    <property type="evidence" value="ECO:0007669"/>
    <property type="project" value="InterPro"/>
</dbReference>
<dbReference type="RefSeq" id="WP_057749411.1">
    <property type="nucleotide sequence ID" value="NZ_AZER01000014.1"/>
</dbReference>
<evidence type="ECO:0000256" key="3">
    <source>
        <dbReference type="ARBA" id="ARBA00022801"/>
    </source>
</evidence>
<evidence type="ECO:0000256" key="4">
    <source>
        <dbReference type="ARBA" id="ARBA00022960"/>
    </source>
</evidence>
<evidence type="ECO:0000256" key="5">
    <source>
        <dbReference type="ARBA" id="ARBA00022984"/>
    </source>
</evidence>
<keyword evidence="5" id="KW-0573">Peptidoglycan synthesis</keyword>
<dbReference type="PRINTS" id="PR00725">
    <property type="entry name" value="DADACBPTASE1"/>
</dbReference>
<dbReference type="GO" id="GO:0009002">
    <property type="term" value="F:serine-type D-Ala-D-Ala carboxypeptidase activity"/>
    <property type="evidence" value="ECO:0007669"/>
    <property type="project" value="InterPro"/>
</dbReference>
<feature type="binding site" evidence="8">
    <location>
        <position position="252"/>
    </location>
    <ligand>
        <name>substrate</name>
    </ligand>
</feature>
<feature type="active site" description="Acyl-ester intermediate" evidence="7">
    <location>
        <position position="62"/>
    </location>
</feature>
<reference evidence="12 13" key="1">
    <citation type="journal article" date="2015" name="Genome Announc.">
        <title>Expanding the biotechnology potential of lactobacilli through comparative genomics of 213 strains and associated genera.</title>
        <authorList>
            <person name="Sun Z."/>
            <person name="Harris H.M."/>
            <person name="McCann A."/>
            <person name="Guo C."/>
            <person name="Argimon S."/>
            <person name="Zhang W."/>
            <person name="Yang X."/>
            <person name="Jeffery I.B."/>
            <person name="Cooney J.C."/>
            <person name="Kagawa T.F."/>
            <person name="Liu W."/>
            <person name="Song Y."/>
            <person name="Salvetti E."/>
            <person name="Wrobel A."/>
            <person name="Rasinkangas P."/>
            <person name="Parkhill J."/>
            <person name="Rea M.C."/>
            <person name="O'Sullivan O."/>
            <person name="Ritari J."/>
            <person name="Douillard F.P."/>
            <person name="Paul Ross R."/>
            <person name="Yang R."/>
            <person name="Briner A.E."/>
            <person name="Felis G.E."/>
            <person name="de Vos W.M."/>
            <person name="Barrangou R."/>
            <person name="Klaenhammer T.R."/>
            <person name="Caufield P.W."/>
            <person name="Cui Y."/>
            <person name="Zhang H."/>
            <person name="O'Toole P.W."/>
        </authorList>
    </citation>
    <scope>NUCLEOTIDE SEQUENCE [LARGE SCALE GENOMIC DNA]</scope>
    <source>
        <strain evidence="12 13">DSM 13145</strain>
    </source>
</reference>
<dbReference type="Gene3D" id="3.40.710.10">
    <property type="entry name" value="DD-peptidase/beta-lactamase superfamily"/>
    <property type="match status" value="1"/>
</dbReference>
<dbReference type="PANTHER" id="PTHR21581:SF11">
    <property type="entry name" value="D-ALANYL-D-ALANINE CARBOXYPEPTIDASE DACA"/>
    <property type="match status" value="1"/>
</dbReference>
<dbReference type="GO" id="GO:0008360">
    <property type="term" value="P:regulation of cell shape"/>
    <property type="evidence" value="ECO:0007669"/>
    <property type="project" value="UniProtKB-KW"/>
</dbReference>
<protein>
    <submittedName>
        <fullName evidence="12">Serine family D-Ala-D-Ala carboxypeptidase</fullName>
    </submittedName>
</protein>
<keyword evidence="12" id="KW-0645">Protease</keyword>
<dbReference type="AlphaFoldDB" id="A0A0R1P546"/>
<evidence type="ECO:0000256" key="1">
    <source>
        <dbReference type="ARBA" id="ARBA00007164"/>
    </source>
</evidence>
<evidence type="ECO:0000313" key="13">
    <source>
        <dbReference type="Proteomes" id="UP000051445"/>
    </source>
</evidence>
<dbReference type="Pfam" id="PF00768">
    <property type="entry name" value="Peptidase_S11"/>
    <property type="match status" value="1"/>
</dbReference>
<keyword evidence="12" id="KW-0121">Carboxypeptidase</keyword>
<keyword evidence="13" id="KW-1185">Reference proteome</keyword>
<dbReference type="InterPro" id="IPR001967">
    <property type="entry name" value="Peptidase_S11_N"/>
</dbReference>
<keyword evidence="6" id="KW-0961">Cell wall biogenesis/degradation</keyword>
<gene>
    <name evidence="12" type="ORF">FD27_GL000405</name>
</gene>
<comment type="similarity">
    <text evidence="1 9">Belongs to the peptidase S11 family.</text>
</comment>
<evidence type="ECO:0000256" key="6">
    <source>
        <dbReference type="ARBA" id="ARBA00023316"/>
    </source>
</evidence>
<name>A0A0R1P546_9LACO</name>
<evidence type="ECO:0000256" key="8">
    <source>
        <dbReference type="PIRSR" id="PIRSR618044-2"/>
    </source>
</evidence>
<keyword evidence="4" id="KW-0133">Cell shape</keyword>
<evidence type="ECO:0000256" key="10">
    <source>
        <dbReference type="SAM" id="SignalP"/>
    </source>
</evidence>
<evidence type="ECO:0000259" key="11">
    <source>
        <dbReference type="Pfam" id="PF00768"/>
    </source>
</evidence>
<organism evidence="12 13">
    <name type="scientific">Limosilactobacillus frumenti DSM 13145</name>
    <dbReference type="NCBI Taxonomy" id="1423746"/>
    <lineage>
        <taxon>Bacteria</taxon>
        <taxon>Bacillati</taxon>
        <taxon>Bacillota</taxon>
        <taxon>Bacilli</taxon>
        <taxon>Lactobacillales</taxon>
        <taxon>Lactobacillaceae</taxon>
        <taxon>Limosilactobacillus</taxon>
    </lineage>
</organism>
<dbReference type="Proteomes" id="UP000051445">
    <property type="component" value="Unassembled WGS sequence"/>
</dbReference>
<dbReference type="InterPro" id="IPR018044">
    <property type="entry name" value="Peptidase_S11"/>
</dbReference>
<dbReference type="STRING" id="1423746.FD27_GL000405"/>
<comment type="caution">
    <text evidence="12">The sequence shown here is derived from an EMBL/GenBank/DDBJ whole genome shotgun (WGS) entry which is preliminary data.</text>
</comment>
<keyword evidence="3" id="KW-0378">Hydrolase</keyword>
<evidence type="ECO:0000256" key="7">
    <source>
        <dbReference type="PIRSR" id="PIRSR618044-1"/>
    </source>
</evidence>
<dbReference type="PATRIC" id="fig|1423746.3.peg.413"/>
<dbReference type="GO" id="GO:0009252">
    <property type="term" value="P:peptidoglycan biosynthetic process"/>
    <property type="evidence" value="ECO:0007669"/>
    <property type="project" value="UniProtKB-KW"/>
</dbReference>
<feature type="chain" id="PRO_5006408822" evidence="10">
    <location>
        <begin position="27"/>
        <end position="410"/>
    </location>
</feature>
<dbReference type="EMBL" id="AZER01000014">
    <property type="protein sequence ID" value="KRL27665.1"/>
    <property type="molecule type" value="Genomic_DNA"/>
</dbReference>
<keyword evidence="2 10" id="KW-0732">Signal</keyword>
<proteinExistence type="inferred from homology"/>
<dbReference type="GO" id="GO:0071555">
    <property type="term" value="P:cell wall organization"/>
    <property type="evidence" value="ECO:0007669"/>
    <property type="project" value="UniProtKB-KW"/>
</dbReference>
<evidence type="ECO:0000256" key="2">
    <source>
        <dbReference type="ARBA" id="ARBA00022729"/>
    </source>
</evidence>
<dbReference type="InterPro" id="IPR012338">
    <property type="entry name" value="Beta-lactam/transpept-like"/>
</dbReference>